<evidence type="ECO:0000259" key="2">
    <source>
        <dbReference type="PROSITE" id="PS51229"/>
    </source>
</evidence>
<accession>A0A427AMK1</accession>
<organism evidence="3 4">
    <name type="scientific">Ensete ventricosum</name>
    <name type="common">Abyssinian banana</name>
    <name type="synonym">Musa ensete</name>
    <dbReference type="NCBI Taxonomy" id="4639"/>
    <lineage>
        <taxon>Eukaryota</taxon>
        <taxon>Viridiplantae</taxon>
        <taxon>Streptophyta</taxon>
        <taxon>Embryophyta</taxon>
        <taxon>Tracheophyta</taxon>
        <taxon>Spermatophyta</taxon>
        <taxon>Magnoliopsida</taxon>
        <taxon>Liliopsida</taxon>
        <taxon>Zingiberales</taxon>
        <taxon>Musaceae</taxon>
        <taxon>Ensete</taxon>
    </lineage>
</organism>
<evidence type="ECO:0000313" key="4">
    <source>
        <dbReference type="Proteomes" id="UP000287651"/>
    </source>
</evidence>
<evidence type="ECO:0000313" key="3">
    <source>
        <dbReference type="EMBL" id="RRT77392.1"/>
    </source>
</evidence>
<keyword evidence="1" id="KW-1133">Transmembrane helix</keyword>
<dbReference type="EMBL" id="AMZH03001943">
    <property type="protein sequence ID" value="RRT77392.1"/>
    <property type="molecule type" value="Genomic_DNA"/>
</dbReference>
<feature type="transmembrane region" description="Helical" evidence="1">
    <location>
        <begin position="72"/>
        <end position="94"/>
    </location>
</feature>
<evidence type="ECO:0000256" key="1">
    <source>
        <dbReference type="SAM" id="Phobius"/>
    </source>
</evidence>
<dbReference type="Gene3D" id="1.10.238.200">
    <property type="entry name" value="Cullin, PONY binding domain"/>
    <property type="match status" value="1"/>
</dbReference>
<feature type="domain" description="DCUN1" evidence="2">
    <location>
        <begin position="1"/>
        <end position="56"/>
    </location>
</feature>
<name>A0A427AMK1_ENSVE</name>
<keyword evidence="1" id="KW-0812">Transmembrane</keyword>
<comment type="caution">
    <text evidence="3">The sequence shown here is derived from an EMBL/GenBank/DDBJ whole genome shotgun (WGS) entry which is preliminary data.</text>
</comment>
<dbReference type="Proteomes" id="UP000287651">
    <property type="component" value="Unassembled WGS sequence"/>
</dbReference>
<reference evidence="3 4" key="1">
    <citation type="journal article" date="2014" name="Agronomy (Basel)">
        <title>A Draft Genome Sequence for Ensete ventricosum, the Drought-Tolerant Tree Against Hunger.</title>
        <authorList>
            <person name="Harrison J."/>
            <person name="Moore K.A."/>
            <person name="Paszkiewicz K."/>
            <person name="Jones T."/>
            <person name="Grant M."/>
            <person name="Ambacheew D."/>
            <person name="Muzemil S."/>
            <person name="Studholme D.J."/>
        </authorList>
    </citation>
    <scope>NUCLEOTIDE SEQUENCE [LARGE SCALE GENOMIC DNA]</scope>
</reference>
<gene>
    <name evidence="3" type="ORF">B296_00028245</name>
</gene>
<sequence>MSNPFCHYQVRHNKAISRDTWSQLLEFAKANLPSLRWFSARFSIPICTAWYGRYVSVRLVTDTRYRLVPVRLVTVTWIACYWVVLPKSILGGRLREKKGKKKKRKRRKKKEERRGEEERIPCAVLARAVVARGSLACCRRPRPWVARKSLPPLLSVFLPCGEKD</sequence>
<proteinExistence type="predicted"/>
<dbReference type="InterPro" id="IPR042460">
    <property type="entry name" value="DCN1-like_PONY"/>
</dbReference>
<dbReference type="InterPro" id="IPR005176">
    <property type="entry name" value="PONY_dom"/>
</dbReference>
<keyword evidence="1" id="KW-0472">Membrane</keyword>
<dbReference type="PROSITE" id="PS51229">
    <property type="entry name" value="DCUN1"/>
    <property type="match status" value="1"/>
</dbReference>
<dbReference type="AlphaFoldDB" id="A0A427AMK1"/>
<protein>
    <recommendedName>
        <fullName evidence="2">DCUN1 domain-containing protein</fullName>
    </recommendedName>
</protein>